<feature type="domain" description="Zn(2)-C6 fungal-type" evidence="8">
    <location>
        <begin position="82"/>
        <end position="112"/>
    </location>
</feature>
<reference evidence="10" key="2">
    <citation type="submission" date="2023-07" db="EMBL/GenBank/DDBJ databases">
        <authorList>
            <consortium name="Lawrence Berkeley National Laboratory"/>
            <person name="Haridas S."/>
            <person name="Hensen N."/>
            <person name="Bonometti L."/>
            <person name="Westerberg I."/>
            <person name="Brannstrom I.O."/>
            <person name="Guillou S."/>
            <person name="Cros-Aarteil S."/>
            <person name="Calhoun S."/>
            <person name="Kuo A."/>
            <person name="Mondo S."/>
            <person name="Pangilinan J."/>
            <person name="Riley R."/>
            <person name="LaButti K."/>
            <person name="Andreopoulos B."/>
            <person name="Lipzen A."/>
            <person name="Chen C."/>
            <person name="Yanf M."/>
            <person name="Daum C."/>
            <person name="Ng V."/>
            <person name="Clum A."/>
            <person name="Steindorff A."/>
            <person name="Ohm R."/>
            <person name="Martin F."/>
            <person name="Silar P."/>
            <person name="Natvig D."/>
            <person name="Lalanne C."/>
            <person name="Gautier V."/>
            <person name="Ament-velasquez S.L."/>
            <person name="Kruys A."/>
            <person name="Hutchinson M.I."/>
            <person name="Powell A.J."/>
            <person name="Barry K."/>
            <person name="Miller A.N."/>
            <person name="Grigoriev I.V."/>
            <person name="Debuchy R."/>
            <person name="Gladieux P."/>
            <person name="Thoren M.H."/>
            <person name="Johannesson H."/>
        </authorList>
    </citation>
    <scope>NUCLEOTIDE SEQUENCE</scope>
    <source>
        <strain evidence="10">FGSC 1904</strain>
    </source>
</reference>
<comment type="caution">
    <text evidence="10">The sequence shown here is derived from an EMBL/GenBank/DDBJ whole genome shotgun (WGS) entry which is preliminary data.</text>
</comment>
<keyword evidence="2" id="KW-0862">Zinc</keyword>
<evidence type="ECO:0000259" key="8">
    <source>
        <dbReference type="PROSITE" id="PS50048"/>
    </source>
</evidence>
<dbReference type="PANTHER" id="PTHR47660:SF2">
    <property type="entry name" value="TRANSCRIPTION FACTOR WITH C2H2 AND ZN(2)-CYS(6) DNA BINDING DOMAIN (EUROFUNG)"/>
    <property type="match status" value="1"/>
</dbReference>
<dbReference type="InterPro" id="IPR036236">
    <property type="entry name" value="Znf_C2H2_sf"/>
</dbReference>
<evidence type="ECO:0000259" key="9">
    <source>
        <dbReference type="PROSITE" id="PS50157"/>
    </source>
</evidence>
<gene>
    <name evidence="10" type="ORF">B0T20DRAFT_9064</name>
</gene>
<dbReference type="GO" id="GO:0000981">
    <property type="term" value="F:DNA-binding transcription factor activity, RNA polymerase II-specific"/>
    <property type="evidence" value="ECO:0007669"/>
    <property type="project" value="InterPro"/>
</dbReference>
<dbReference type="Proteomes" id="UP001281003">
    <property type="component" value="Unassembled WGS sequence"/>
</dbReference>
<dbReference type="Pfam" id="PF00172">
    <property type="entry name" value="Zn_clus"/>
    <property type="match status" value="1"/>
</dbReference>
<protein>
    <submittedName>
        <fullName evidence="10">Uncharacterized protein</fullName>
    </submittedName>
</protein>
<evidence type="ECO:0000256" key="3">
    <source>
        <dbReference type="ARBA" id="ARBA00023015"/>
    </source>
</evidence>
<dbReference type="PANTHER" id="PTHR47660">
    <property type="entry name" value="TRANSCRIPTION FACTOR WITH C2H2 AND ZN(2)-CYS(6) DNA BINDING DOMAIN (EUROFUNG)-RELATED-RELATED"/>
    <property type="match status" value="1"/>
</dbReference>
<keyword evidence="5" id="KW-0539">Nucleus</keyword>
<evidence type="ECO:0000313" key="11">
    <source>
        <dbReference type="Proteomes" id="UP001281003"/>
    </source>
</evidence>
<feature type="domain" description="C2H2-type" evidence="9">
    <location>
        <begin position="11"/>
        <end position="38"/>
    </location>
</feature>
<organism evidence="10 11">
    <name type="scientific">Sordaria brevicollis</name>
    <dbReference type="NCBI Taxonomy" id="83679"/>
    <lineage>
        <taxon>Eukaryota</taxon>
        <taxon>Fungi</taxon>
        <taxon>Dikarya</taxon>
        <taxon>Ascomycota</taxon>
        <taxon>Pezizomycotina</taxon>
        <taxon>Sordariomycetes</taxon>
        <taxon>Sordariomycetidae</taxon>
        <taxon>Sordariales</taxon>
        <taxon>Sordariaceae</taxon>
        <taxon>Sordaria</taxon>
    </lineage>
</organism>
<dbReference type="SMART" id="SM00355">
    <property type="entry name" value="ZnF_C2H2"/>
    <property type="match status" value="2"/>
</dbReference>
<evidence type="ECO:0000313" key="10">
    <source>
        <dbReference type="EMBL" id="KAK3402847.1"/>
    </source>
</evidence>
<feature type="compositionally biased region" description="Polar residues" evidence="7">
    <location>
        <begin position="398"/>
        <end position="408"/>
    </location>
</feature>
<accession>A0AAE0UG23</accession>
<proteinExistence type="predicted"/>
<name>A0AAE0UG23_SORBR</name>
<dbReference type="InterPro" id="IPR013087">
    <property type="entry name" value="Znf_C2H2_type"/>
</dbReference>
<dbReference type="Gene3D" id="3.30.160.60">
    <property type="entry name" value="Classic Zinc Finger"/>
    <property type="match status" value="2"/>
</dbReference>
<feature type="region of interest" description="Disordered" evidence="7">
    <location>
        <begin position="375"/>
        <end position="408"/>
    </location>
</feature>
<keyword evidence="4" id="KW-0804">Transcription</keyword>
<dbReference type="CDD" id="cd00067">
    <property type="entry name" value="GAL4"/>
    <property type="match status" value="1"/>
</dbReference>
<evidence type="ECO:0000256" key="6">
    <source>
        <dbReference type="PROSITE-ProRule" id="PRU00042"/>
    </source>
</evidence>
<keyword evidence="11" id="KW-1185">Reference proteome</keyword>
<dbReference type="PROSITE" id="PS50157">
    <property type="entry name" value="ZINC_FINGER_C2H2_2"/>
    <property type="match status" value="2"/>
</dbReference>
<keyword evidence="3" id="KW-0805">Transcription regulation</keyword>
<feature type="compositionally biased region" description="Low complexity" evidence="7">
    <location>
        <begin position="379"/>
        <end position="390"/>
    </location>
</feature>
<evidence type="ECO:0000256" key="1">
    <source>
        <dbReference type="ARBA" id="ARBA00022723"/>
    </source>
</evidence>
<keyword evidence="6" id="KW-0863">Zinc-finger</keyword>
<dbReference type="GO" id="GO:0008270">
    <property type="term" value="F:zinc ion binding"/>
    <property type="evidence" value="ECO:0007669"/>
    <property type="project" value="UniProtKB-KW"/>
</dbReference>
<feature type="domain" description="C2H2-type" evidence="9">
    <location>
        <begin position="39"/>
        <end position="67"/>
    </location>
</feature>
<sequence length="463" mass="51104">MPGQAQKSLGFWCTVCGKKFTRKEHLERHIPHHTGLKPFACNECKVFFGRQDLLRRHETIYHCIDNGSGPIRTRPGLYKDIACENCFKAKCQCDKQKPTCGACEKKGIKCVERISKRVVKQGARARRAQGSQVPPPPAQPDLNRARALSAPDVRNQHQVAMGTSMEDGMIGPNTYLEGDPDSSAPSDGLLADFELFNHLYGTYLNYSHEDLSFDPKIGGLGSRHDLYSGLDGLSSSSSVDIPMESINVDNLGGIVEMSGLRGYSGFTTMDNTHHHHLARHNRSTSVQHSNQTFPPRLSNLPHDFFQGLEAIPQPIQSNGSTLRPSGQQQDTFHVYDQISDNVVTFPSAISQEAFPHLEHTKDSIAISSPTSHQNLGFVTSHSVTSQASTSPSPPPSGRHTQQAGDKTTTASAELWHKLKSTYNNEPRAHRLDLSFEDFITRHIAQHGDSFKEGNSAFSQSILV</sequence>
<dbReference type="PROSITE" id="PS50048">
    <property type="entry name" value="ZN2_CY6_FUNGAL_2"/>
    <property type="match status" value="1"/>
</dbReference>
<keyword evidence="1" id="KW-0479">Metal-binding</keyword>
<dbReference type="InterPro" id="IPR001138">
    <property type="entry name" value="Zn2Cys6_DnaBD"/>
</dbReference>
<feature type="region of interest" description="Disordered" evidence="7">
    <location>
        <begin position="122"/>
        <end position="143"/>
    </location>
</feature>
<dbReference type="AlphaFoldDB" id="A0AAE0UG23"/>
<dbReference type="EMBL" id="JAUTDP010000001">
    <property type="protein sequence ID" value="KAK3402847.1"/>
    <property type="molecule type" value="Genomic_DNA"/>
</dbReference>
<evidence type="ECO:0000256" key="5">
    <source>
        <dbReference type="ARBA" id="ARBA00023242"/>
    </source>
</evidence>
<dbReference type="Gene3D" id="4.10.240.10">
    <property type="entry name" value="Zn(2)-C6 fungal-type DNA-binding domain"/>
    <property type="match status" value="1"/>
</dbReference>
<dbReference type="PROSITE" id="PS00028">
    <property type="entry name" value="ZINC_FINGER_C2H2_1"/>
    <property type="match status" value="2"/>
</dbReference>
<evidence type="ECO:0000256" key="2">
    <source>
        <dbReference type="ARBA" id="ARBA00022833"/>
    </source>
</evidence>
<dbReference type="SUPFAM" id="SSF57667">
    <property type="entry name" value="beta-beta-alpha zinc fingers"/>
    <property type="match status" value="1"/>
</dbReference>
<dbReference type="SUPFAM" id="SSF57701">
    <property type="entry name" value="Zn2/Cys6 DNA-binding domain"/>
    <property type="match status" value="1"/>
</dbReference>
<evidence type="ECO:0000256" key="7">
    <source>
        <dbReference type="SAM" id="MobiDB-lite"/>
    </source>
</evidence>
<reference evidence="10" key="1">
    <citation type="journal article" date="2023" name="Mol. Phylogenet. Evol.">
        <title>Genome-scale phylogeny and comparative genomics of the fungal order Sordariales.</title>
        <authorList>
            <person name="Hensen N."/>
            <person name="Bonometti L."/>
            <person name="Westerberg I."/>
            <person name="Brannstrom I.O."/>
            <person name="Guillou S."/>
            <person name="Cros-Aarteil S."/>
            <person name="Calhoun S."/>
            <person name="Haridas S."/>
            <person name="Kuo A."/>
            <person name="Mondo S."/>
            <person name="Pangilinan J."/>
            <person name="Riley R."/>
            <person name="LaButti K."/>
            <person name="Andreopoulos B."/>
            <person name="Lipzen A."/>
            <person name="Chen C."/>
            <person name="Yan M."/>
            <person name="Daum C."/>
            <person name="Ng V."/>
            <person name="Clum A."/>
            <person name="Steindorff A."/>
            <person name="Ohm R.A."/>
            <person name="Martin F."/>
            <person name="Silar P."/>
            <person name="Natvig D.O."/>
            <person name="Lalanne C."/>
            <person name="Gautier V."/>
            <person name="Ament-Velasquez S.L."/>
            <person name="Kruys A."/>
            <person name="Hutchinson M.I."/>
            <person name="Powell A.J."/>
            <person name="Barry K."/>
            <person name="Miller A.N."/>
            <person name="Grigoriev I.V."/>
            <person name="Debuchy R."/>
            <person name="Gladieux P."/>
            <person name="Hiltunen Thoren M."/>
            <person name="Johannesson H."/>
        </authorList>
    </citation>
    <scope>NUCLEOTIDE SEQUENCE</scope>
    <source>
        <strain evidence="10">FGSC 1904</strain>
    </source>
</reference>
<dbReference type="InterPro" id="IPR036864">
    <property type="entry name" value="Zn2-C6_fun-type_DNA-bd_sf"/>
</dbReference>
<evidence type="ECO:0000256" key="4">
    <source>
        <dbReference type="ARBA" id="ARBA00023163"/>
    </source>
</evidence>